<dbReference type="AlphaFoldDB" id="A0A9P3GCV5"/>
<dbReference type="InterPro" id="IPR013809">
    <property type="entry name" value="ENTH"/>
</dbReference>
<evidence type="ECO:0000256" key="6">
    <source>
        <dbReference type="SAM" id="MobiDB-lite"/>
    </source>
</evidence>
<comment type="similarity">
    <text evidence="2">Belongs to the epsin family.</text>
</comment>
<sequence length="454" mass="51474">MGVGNVTKKTVRAAKSVTKGYTNTQSKVRNATKNDPSLPTTRELNEIADLSYNSVDFIEIMEVISKRLNDKGKAWRHVFKALTVLEYLLFWGSDNVIRYCEDNLYEIKTLREFQYIDDNATDCGMNVRQKAKDITNLVLNPNMLKSKRRKGPRPTAQVNDELYGSHNSSPYGRDRARNTPDDDTRRAMAESRRQAEQKRKNSEEEDLQRAMRLSKEEEERRKRAVESSNGALFNDLEEQKAKKDLIDLSDIQITPSPALQVQYTAYVQPQYTAVQPQYTQLQPQYTQFQAPLTYDQNSAALQAEYLRQQAEWAQQQQLQAQQEEYLRQQSYLAYQQQQLQQQYTQPLQPQTTSIGSNNPFAAPSPSPSLSSTSTTSSVSRTTSPATPYSARSLSRQDDRHAHLAGLFAARVDDGVDTFGNQGFLRYGPTDTGRIAATKTGNSSVYLSAQHTAVY</sequence>
<dbReference type="FunFam" id="1.25.40.90:FF:000006">
    <property type="entry name" value="Clathrin interactor 1"/>
    <property type="match status" value="1"/>
</dbReference>
<evidence type="ECO:0000256" key="2">
    <source>
        <dbReference type="ARBA" id="ARBA00010130"/>
    </source>
</evidence>
<dbReference type="PANTHER" id="PTHR12276:SF110">
    <property type="entry name" value="EPSIN-1-RELATED"/>
    <property type="match status" value="1"/>
</dbReference>
<dbReference type="GO" id="GO:0030276">
    <property type="term" value="F:clathrin binding"/>
    <property type="evidence" value="ECO:0007669"/>
    <property type="project" value="TreeGrafter"/>
</dbReference>
<feature type="compositionally biased region" description="Low complexity" evidence="6">
    <location>
        <begin position="343"/>
        <end position="387"/>
    </location>
</feature>
<dbReference type="Pfam" id="PF01417">
    <property type="entry name" value="ENTH"/>
    <property type="match status" value="1"/>
</dbReference>
<evidence type="ECO:0000259" key="7">
    <source>
        <dbReference type="PROSITE" id="PS50942"/>
    </source>
</evidence>
<dbReference type="GO" id="GO:0006897">
    <property type="term" value="P:endocytosis"/>
    <property type="evidence" value="ECO:0007669"/>
    <property type="project" value="TreeGrafter"/>
</dbReference>
<keyword evidence="5" id="KW-0446">Lipid-binding</keyword>
<reference evidence="8 9" key="1">
    <citation type="submission" date="2021-08" db="EMBL/GenBank/DDBJ databases">
        <title>Draft Genome Sequence of Phanerochaete sordida strain YK-624.</title>
        <authorList>
            <person name="Mori T."/>
            <person name="Dohra H."/>
            <person name="Suzuki T."/>
            <person name="Kawagishi H."/>
            <person name="Hirai H."/>
        </authorList>
    </citation>
    <scope>NUCLEOTIDE SEQUENCE [LARGE SCALE GENOMIC DNA]</scope>
    <source>
        <strain evidence="8 9">YK-624</strain>
    </source>
</reference>
<dbReference type="GO" id="GO:0007015">
    <property type="term" value="P:actin filament organization"/>
    <property type="evidence" value="ECO:0007669"/>
    <property type="project" value="TreeGrafter"/>
</dbReference>
<dbReference type="PANTHER" id="PTHR12276">
    <property type="entry name" value="EPSIN/ENT-RELATED"/>
    <property type="match status" value="1"/>
</dbReference>
<evidence type="ECO:0000256" key="1">
    <source>
        <dbReference type="ARBA" id="ARBA00004496"/>
    </source>
</evidence>
<dbReference type="InterPro" id="IPR008942">
    <property type="entry name" value="ENTH_VHS"/>
</dbReference>
<dbReference type="Proteomes" id="UP000703269">
    <property type="component" value="Unassembled WGS sequence"/>
</dbReference>
<evidence type="ECO:0000256" key="4">
    <source>
        <dbReference type="ARBA" id="ARBA00022553"/>
    </source>
</evidence>
<dbReference type="SMART" id="SM00726">
    <property type="entry name" value="UIM"/>
    <property type="match status" value="2"/>
</dbReference>
<feature type="compositionally biased region" description="Basic and acidic residues" evidence="6">
    <location>
        <begin position="172"/>
        <end position="225"/>
    </location>
</feature>
<dbReference type="GO" id="GO:0005768">
    <property type="term" value="C:endosome"/>
    <property type="evidence" value="ECO:0007669"/>
    <property type="project" value="TreeGrafter"/>
</dbReference>
<evidence type="ECO:0000313" key="9">
    <source>
        <dbReference type="Proteomes" id="UP000703269"/>
    </source>
</evidence>
<dbReference type="GO" id="GO:0005886">
    <property type="term" value="C:plasma membrane"/>
    <property type="evidence" value="ECO:0007669"/>
    <property type="project" value="TreeGrafter"/>
</dbReference>
<dbReference type="CDD" id="cd16991">
    <property type="entry name" value="ENTH_Ent1_Ent2"/>
    <property type="match status" value="1"/>
</dbReference>
<protein>
    <submittedName>
        <fullName evidence="8">ENTH-domain-containing protein</fullName>
    </submittedName>
</protein>
<name>A0A9P3GCV5_9APHY</name>
<dbReference type="GO" id="GO:0005543">
    <property type="term" value="F:phospholipid binding"/>
    <property type="evidence" value="ECO:0007669"/>
    <property type="project" value="TreeGrafter"/>
</dbReference>
<keyword evidence="3" id="KW-0963">Cytoplasm</keyword>
<gene>
    <name evidence="8" type="ORF">PsYK624_076540</name>
</gene>
<feature type="region of interest" description="Disordered" evidence="6">
    <location>
        <begin position="139"/>
        <end position="227"/>
    </location>
</feature>
<dbReference type="PROSITE" id="PS50942">
    <property type="entry name" value="ENTH"/>
    <property type="match status" value="1"/>
</dbReference>
<comment type="caution">
    <text evidence="8">The sequence shown here is derived from an EMBL/GenBank/DDBJ whole genome shotgun (WGS) entry which is preliminary data.</text>
</comment>
<dbReference type="Gene3D" id="1.25.40.90">
    <property type="match status" value="1"/>
</dbReference>
<dbReference type="GO" id="GO:0030125">
    <property type="term" value="C:clathrin vesicle coat"/>
    <property type="evidence" value="ECO:0007669"/>
    <property type="project" value="TreeGrafter"/>
</dbReference>
<feature type="domain" description="ENTH" evidence="7">
    <location>
        <begin position="16"/>
        <end position="148"/>
    </location>
</feature>
<accession>A0A9P3GCV5</accession>
<dbReference type="SUPFAM" id="SSF48464">
    <property type="entry name" value="ENTH/VHS domain"/>
    <property type="match status" value="1"/>
</dbReference>
<evidence type="ECO:0000313" key="8">
    <source>
        <dbReference type="EMBL" id="GJE91504.1"/>
    </source>
</evidence>
<dbReference type="OrthoDB" id="2797172at2759"/>
<dbReference type="InterPro" id="IPR003903">
    <property type="entry name" value="UIM_dom"/>
</dbReference>
<comment type="subcellular location">
    <subcellularLocation>
        <location evidence="1">Cytoplasm</location>
    </subcellularLocation>
</comment>
<proteinExistence type="inferred from homology"/>
<dbReference type="SMART" id="SM00273">
    <property type="entry name" value="ENTH"/>
    <property type="match status" value="1"/>
</dbReference>
<evidence type="ECO:0000256" key="5">
    <source>
        <dbReference type="ARBA" id="ARBA00023121"/>
    </source>
</evidence>
<keyword evidence="4" id="KW-0597">Phosphoprotein</keyword>
<evidence type="ECO:0000256" key="3">
    <source>
        <dbReference type="ARBA" id="ARBA00022490"/>
    </source>
</evidence>
<organism evidence="8 9">
    <name type="scientific">Phanerochaete sordida</name>
    <dbReference type="NCBI Taxonomy" id="48140"/>
    <lineage>
        <taxon>Eukaryota</taxon>
        <taxon>Fungi</taxon>
        <taxon>Dikarya</taxon>
        <taxon>Basidiomycota</taxon>
        <taxon>Agaricomycotina</taxon>
        <taxon>Agaricomycetes</taxon>
        <taxon>Polyporales</taxon>
        <taxon>Phanerochaetaceae</taxon>
        <taxon>Phanerochaete</taxon>
    </lineage>
</organism>
<dbReference type="EMBL" id="BPQB01000021">
    <property type="protein sequence ID" value="GJE91504.1"/>
    <property type="molecule type" value="Genomic_DNA"/>
</dbReference>
<feature type="region of interest" description="Disordered" evidence="6">
    <location>
        <begin position="343"/>
        <end position="396"/>
    </location>
</feature>
<dbReference type="PROSITE" id="PS50330">
    <property type="entry name" value="UIM"/>
    <property type="match status" value="1"/>
</dbReference>
<keyword evidence="9" id="KW-1185">Reference proteome</keyword>